<keyword evidence="1" id="KW-0547">Nucleotide-binding</keyword>
<feature type="non-terminal residue" evidence="6">
    <location>
        <position position="1"/>
    </location>
</feature>
<sequence>SSSPKMAERRMQNVYEIVDWVKRLYDDGDGKETLSDIVSHMALMDILERNKEDEKDQNDVTLMTLHTAKGLEFPYVFMVGVEEEILPHANSMDDENGLEEERRLMYVGITRAKKQLTISFTKTRRRYGESITCEPSRFLEELPEEHIEWANRKVTSHKEMQETAQSYISNLQDMLDD</sequence>
<dbReference type="GO" id="GO:0003677">
    <property type="term" value="F:DNA binding"/>
    <property type="evidence" value="ECO:0007669"/>
    <property type="project" value="InterPro"/>
</dbReference>
<keyword evidence="3 6" id="KW-0347">Helicase</keyword>
<name>A0A7V2T1Y6_LEUMU</name>
<dbReference type="InterPro" id="IPR027417">
    <property type="entry name" value="P-loop_NTPase"/>
</dbReference>
<evidence type="ECO:0000256" key="3">
    <source>
        <dbReference type="ARBA" id="ARBA00022806"/>
    </source>
</evidence>
<evidence type="ECO:0000313" key="6">
    <source>
        <dbReference type="EMBL" id="HFC93642.1"/>
    </source>
</evidence>
<evidence type="ECO:0000259" key="5">
    <source>
        <dbReference type="Pfam" id="PF13361"/>
    </source>
</evidence>
<dbReference type="CDD" id="cd18807">
    <property type="entry name" value="SF1_C_UvrD"/>
    <property type="match status" value="1"/>
</dbReference>
<organism evidence="6">
    <name type="scientific">Leucothrix mucor</name>
    <dbReference type="NCBI Taxonomy" id="45248"/>
    <lineage>
        <taxon>Bacteria</taxon>
        <taxon>Pseudomonadati</taxon>
        <taxon>Pseudomonadota</taxon>
        <taxon>Gammaproteobacteria</taxon>
        <taxon>Thiotrichales</taxon>
        <taxon>Thiotrichaceae</taxon>
        <taxon>Leucothrix</taxon>
    </lineage>
</organism>
<dbReference type="EMBL" id="DRMS01000477">
    <property type="protein sequence ID" value="HFC93642.1"/>
    <property type="molecule type" value="Genomic_DNA"/>
</dbReference>
<proteinExistence type="predicted"/>
<dbReference type="SUPFAM" id="SSF52540">
    <property type="entry name" value="P-loop containing nucleoside triphosphate hydrolases"/>
    <property type="match status" value="1"/>
</dbReference>
<dbReference type="GO" id="GO:0016787">
    <property type="term" value="F:hydrolase activity"/>
    <property type="evidence" value="ECO:0007669"/>
    <property type="project" value="UniProtKB-KW"/>
</dbReference>
<dbReference type="GO" id="GO:0000725">
    <property type="term" value="P:recombinational repair"/>
    <property type="evidence" value="ECO:0007669"/>
    <property type="project" value="TreeGrafter"/>
</dbReference>
<dbReference type="InterPro" id="IPR000212">
    <property type="entry name" value="DNA_helicase_UvrD/REP"/>
</dbReference>
<gene>
    <name evidence="6" type="ORF">ENJ51_12610</name>
</gene>
<dbReference type="GO" id="GO:0005829">
    <property type="term" value="C:cytosol"/>
    <property type="evidence" value="ECO:0007669"/>
    <property type="project" value="TreeGrafter"/>
</dbReference>
<comment type="caution">
    <text evidence="6">The sequence shown here is derived from an EMBL/GenBank/DDBJ whole genome shotgun (WGS) entry which is preliminary data.</text>
</comment>
<dbReference type="Pfam" id="PF13361">
    <property type="entry name" value="UvrD_C"/>
    <property type="match status" value="1"/>
</dbReference>
<evidence type="ECO:0000256" key="2">
    <source>
        <dbReference type="ARBA" id="ARBA00022801"/>
    </source>
</evidence>
<reference evidence="6" key="1">
    <citation type="journal article" date="2020" name="mSystems">
        <title>Genome- and Community-Level Interaction Insights into Carbon Utilization and Element Cycling Functions of Hydrothermarchaeota in Hydrothermal Sediment.</title>
        <authorList>
            <person name="Zhou Z."/>
            <person name="Liu Y."/>
            <person name="Xu W."/>
            <person name="Pan J."/>
            <person name="Luo Z.H."/>
            <person name="Li M."/>
        </authorList>
    </citation>
    <scope>NUCLEOTIDE SEQUENCE [LARGE SCALE GENOMIC DNA]</scope>
    <source>
        <strain evidence="6">HyVt-493</strain>
    </source>
</reference>
<dbReference type="PANTHER" id="PTHR11070">
    <property type="entry name" value="UVRD / RECB / PCRA DNA HELICASE FAMILY MEMBER"/>
    <property type="match status" value="1"/>
</dbReference>
<feature type="domain" description="UvrD-like helicase C-terminal" evidence="5">
    <location>
        <begin position="7"/>
        <end position="122"/>
    </location>
</feature>
<dbReference type="GO" id="GO:0005524">
    <property type="term" value="F:ATP binding"/>
    <property type="evidence" value="ECO:0007669"/>
    <property type="project" value="UniProtKB-KW"/>
</dbReference>
<dbReference type="PANTHER" id="PTHR11070:SF64">
    <property type="entry name" value="ATP-DEPENDENT DNA HELICASE REP"/>
    <property type="match status" value="1"/>
</dbReference>
<dbReference type="Proteomes" id="UP000885750">
    <property type="component" value="Unassembled WGS sequence"/>
</dbReference>
<dbReference type="Gene3D" id="1.10.486.10">
    <property type="entry name" value="PCRA, domain 4"/>
    <property type="match status" value="1"/>
</dbReference>
<evidence type="ECO:0000256" key="4">
    <source>
        <dbReference type="ARBA" id="ARBA00022840"/>
    </source>
</evidence>
<evidence type="ECO:0000256" key="1">
    <source>
        <dbReference type="ARBA" id="ARBA00022741"/>
    </source>
</evidence>
<dbReference type="GO" id="GO:0043138">
    <property type="term" value="F:3'-5' DNA helicase activity"/>
    <property type="evidence" value="ECO:0007669"/>
    <property type="project" value="TreeGrafter"/>
</dbReference>
<dbReference type="AlphaFoldDB" id="A0A7V2T1Y6"/>
<keyword evidence="4" id="KW-0067">ATP-binding</keyword>
<keyword evidence="2" id="KW-0378">Hydrolase</keyword>
<dbReference type="Gene3D" id="3.40.50.300">
    <property type="entry name" value="P-loop containing nucleotide triphosphate hydrolases"/>
    <property type="match status" value="1"/>
</dbReference>
<accession>A0A7V2T1Y6</accession>
<protein>
    <submittedName>
        <fullName evidence="6">ATP-dependent DNA helicase Rep</fullName>
    </submittedName>
</protein>
<dbReference type="InterPro" id="IPR014017">
    <property type="entry name" value="DNA_helicase_UvrD-like_C"/>
</dbReference>